<sequence length="78" mass="8690">MIFRPILNAELALLSHSVQTWYKHFEAAPDLRASETLCSAAIDLFNQGHRTEEELTAILIERYPGLAAILVTSSIAIH</sequence>
<dbReference type="Proteomes" id="UP000254939">
    <property type="component" value="Unassembled WGS sequence"/>
</dbReference>
<name>A0A370KG64_9HYPH</name>
<organism evidence="1 2">
    <name type="scientific">Rhizobium grahamii</name>
    <dbReference type="NCBI Taxonomy" id="1120045"/>
    <lineage>
        <taxon>Bacteria</taxon>
        <taxon>Pseudomonadati</taxon>
        <taxon>Pseudomonadota</taxon>
        <taxon>Alphaproteobacteria</taxon>
        <taxon>Hyphomicrobiales</taxon>
        <taxon>Rhizobiaceae</taxon>
        <taxon>Rhizobium/Agrobacterium group</taxon>
        <taxon>Rhizobium</taxon>
    </lineage>
</organism>
<dbReference type="OrthoDB" id="8389895at2"/>
<evidence type="ECO:0000313" key="1">
    <source>
        <dbReference type="EMBL" id="RDJ03776.1"/>
    </source>
</evidence>
<reference evidence="1 2" key="1">
    <citation type="submission" date="2017-03" db="EMBL/GenBank/DDBJ databases">
        <title>Genome analysis of Rhizobial strains effectives or ineffectives for nitrogen fixation isolated from bean seeds.</title>
        <authorList>
            <person name="Peralta H."/>
            <person name="Aguilar-Vera A."/>
            <person name="Mora Y."/>
            <person name="Vargas-Lagunas C."/>
            <person name="Girard L."/>
            <person name="Mora J."/>
        </authorList>
    </citation>
    <scope>NUCLEOTIDE SEQUENCE [LARGE SCALE GENOMIC DNA]</scope>
    <source>
        <strain evidence="1 2">CCGM3</strain>
    </source>
</reference>
<proteinExistence type="predicted"/>
<comment type="caution">
    <text evidence="1">The sequence shown here is derived from an EMBL/GenBank/DDBJ whole genome shotgun (WGS) entry which is preliminary data.</text>
</comment>
<dbReference type="EMBL" id="NAAC01000041">
    <property type="protein sequence ID" value="RDJ03776.1"/>
    <property type="molecule type" value="Genomic_DNA"/>
</dbReference>
<gene>
    <name evidence="1" type="ORF">B5K06_28000</name>
</gene>
<dbReference type="AlphaFoldDB" id="A0A370KG64"/>
<accession>A0A370KG64</accession>
<evidence type="ECO:0000313" key="2">
    <source>
        <dbReference type="Proteomes" id="UP000254939"/>
    </source>
</evidence>
<protein>
    <submittedName>
        <fullName evidence="1">Uncharacterized protein</fullName>
    </submittedName>
</protein>
<dbReference type="RefSeq" id="WP_016555557.1">
    <property type="nucleotide sequence ID" value="NZ_KZ857269.1"/>
</dbReference>